<name>A0ABP9Q7E5_9PSEU</name>
<protein>
    <submittedName>
        <fullName evidence="2">Alpha/beta fold hydrolase</fullName>
    </submittedName>
</protein>
<dbReference type="Gene3D" id="3.40.50.1820">
    <property type="entry name" value="alpha/beta hydrolase"/>
    <property type="match status" value="1"/>
</dbReference>
<reference evidence="3" key="1">
    <citation type="journal article" date="2019" name="Int. J. Syst. Evol. Microbiol.">
        <title>The Global Catalogue of Microorganisms (GCM) 10K type strain sequencing project: providing services to taxonomists for standard genome sequencing and annotation.</title>
        <authorList>
            <consortium name="The Broad Institute Genomics Platform"/>
            <consortium name="The Broad Institute Genome Sequencing Center for Infectious Disease"/>
            <person name="Wu L."/>
            <person name="Ma J."/>
        </authorList>
    </citation>
    <scope>NUCLEOTIDE SEQUENCE [LARGE SCALE GENOMIC DNA]</scope>
    <source>
        <strain evidence="3">JCM 18303</strain>
    </source>
</reference>
<keyword evidence="2" id="KW-0378">Hydrolase</keyword>
<dbReference type="InterPro" id="IPR050228">
    <property type="entry name" value="Carboxylesterase_BioH"/>
</dbReference>
<dbReference type="InterPro" id="IPR029058">
    <property type="entry name" value="AB_hydrolase_fold"/>
</dbReference>
<dbReference type="RefSeq" id="WP_185063891.1">
    <property type="nucleotide sequence ID" value="NZ_BAABJP010000010.1"/>
</dbReference>
<proteinExistence type="predicted"/>
<keyword evidence="3" id="KW-1185">Reference proteome</keyword>
<dbReference type="Pfam" id="PF00561">
    <property type="entry name" value="Abhydrolase_1"/>
    <property type="match status" value="1"/>
</dbReference>
<comment type="caution">
    <text evidence="2">The sequence shown here is derived from an EMBL/GenBank/DDBJ whole genome shotgun (WGS) entry which is preliminary data.</text>
</comment>
<feature type="domain" description="AB hydrolase-1" evidence="1">
    <location>
        <begin position="28"/>
        <end position="260"/>
    </location>
</feature>
<dbReference type="InterPro" id="IPR000073">
    <property type="entry name" value="AB_hydrolase_1"/>
</dbReference>
<sequence length="283" mass="31219">MKPERREFPVEGLTLVGDYWRAEDPVGTVLLLHGGGQTRHSWYRTAERLAANRWNALNMDARGHGESSWANDGDYSIDALQSDLATVVATLGEPPVFVGASMGGSTALVAQGERALGRGLVLVDIVPKLEMAGVDKIQAFLTANLDGFATVEDAAKVVSAYNPHRKRPPTPDGLKKNLRLRADGRWYWHWDPEFMLNIDDEPRRQVREERMRAAAAAVRVPTMLVRGKQSDLLSDEGVRDLLELIPHTRYTDVTGAGHMVAGDDNDVFTEHLLGFLDEVAARG</sequence>
<evidence type="ECO:0000313" key="2">
    <source>
        <dbReference type="EMBL" id="GAA5155229.1"/>
    </source>
</evidence>
<dbReference type="PANTHER" id="PTHR43194">
    <property type="entry name" value="HYDROLASE ALPHA/BETA FOLD FAMILY"/>
    <property type="match status" value="1"/>
</dbReference>
<gene>
    <name evidence="2" type="ORF">GCM10023321_28190</name>
</gene>
<organism evidence="2 3">
    <name type="scientific">Pseudonocardia eucalypti</name>
    <dbReference type="NCBI Taxonomy" id="648755"/>
    <lineage>
        <taxon>Bacteria</taxon>
        <taxon>Bacillati</taxon>
        <taxon>Actinomycetota</taxon>
        <taxon>Actinomycetes</taxon>
        <taxon>Pseudonocardiales</taxon>
        <taxon>Pseudonocardiaceae</taxon>
        <taxon>Pseudonocardia</taxon>
    </lineage>
</organism>
<dbReference type="GO" id="GO:0016787">
    <property type="term" value="F:hydrolase activity"/>
    <property type="evidence" value="ECO:0007669"/>
    <property type="project" value="UniProtKB-KW"/>
</dbReference>
<evidence type="ECO:0000259" key="1">
    <source>
        <dbReference type="Pfam" id="PF00561"/>
    </source>
</evidence>
<dbReference type="PANTHER" id="PTHR43194:SF2">
    <property type="entry name" value="PEROXISOMAL MEMBRANE PROTEIN LPX1"/>
    <property type="match status" value="1"/>
</dbReference>
<dbReference type="Proteomes" id="UP001428817">
    <property type="component" value="Unassembled WGS sequence"/>
</dbReference>
<evidence type="ECO:0000313" key="3">
    <source>
        <dbReference type="Proteomes" id="UP001428817"/>
    </source>
</evidence>
<dbReference type="EMBL" id="BAABJP010000010">
    <property type="protein sequence ID" value="GAA5155229.1"/>
    <property type="molecule type" value="Genomic_DNA"/>
</dbReference>
<accession>A0ABP9Q7E5</accession>
<dbReference type="SUPFAM" id="SSF53474">
    <property type="entry name" value="alpha/beta-Hydrolases"/>
    <property type="match status" value="1"/>
</dbReference>